<proteinExistence type="inferred from homology"/>
<evidence type="ECO:0000313" key="9">
    <source>
        <dbReference type="EMBL" id="MBS6535629.1"/>
    </source>
</evidence>
<dbReference type="InterPro" id="IPR019757">
    <property type="entry name" value="Pept_S26A_signal_pept_1_Lys-AS"/>
</dbReference>
<protein>
    <recommendedName>
        <fullName evidence="4 7">Signal peptidase I</fullName>
        <ecNumber evidence="4 7">3.4.21.89</ecNumber>
    </recommendedName>
</protein>
<dbReference type="GO" id="GO:0006465">
    <property type="term" value="P:signal peptide processing"/>
    <property type="evidence" value="ECO:0007669"/>
    <property type="project" value="InterPro"/>
</dbReference>
<keyword evidence="5 7" id="KW-0378">Hydrolase</keyword>
<evidence type="ECO:0000256" key="7">
    <source>
        <dbReference type="RuleBase" id="RU362042"/>
    </source>
</evidence>
<dbReference type="GO" id="GO:0005886">
    <property type="term" value="C:plasma membrane"/>
    <property type="evidence" value="ECO:0007669"/>
    <property type="project" value="UniProtKB-SubCell"/>
</dbReference>
<dbReference type="InterPro" id="IPR036286">
    <property type="entry name" value="LexA/Signal_pep-like_sf"/>
</dbReference>
<dbReference type="CDD" id="cd06530">
    <property type="entry name" value="S26_SPase_I"/>
    <property type="match status" value="1"/>
</dbReference>
<dbReference type="GO" id="GO:0004252">
    <property type="term" value="F:serine-type endopeptidase activity"/>
    <property type="evidence" value="ECO:0007669"/>
    <property type="project" value="InterPro"/>
</dbReference>
<evidence type="ECO:0000256" key="6">
    <source>
        <dbReference type="PIRSR" id="PIRSR600223-1"/>
    </source>
</evidence>
<dbReference type="InterPro" id="IPR019533">
    <property type="entry name" value="Peptidase_S26"/>
</dbReference>
<evidence type="ECO:0000313" key="10">
    <source>
        <dbReference type="Proteomes" id="UP000748991"/>
    </source>
</evidence>
<gene>
    <name evidence="9" type="primary">lepB</name>
    <name evidence="9" type="ORF">KH327_07340</name>
</gene>
<dbReference type="PANTHER" id="PTHR43390">
    <property type="entry name" value="SIGNAL PEPTIDASE I"/>
    <property type="match status" value="1"/>
</dbReference>
<dbReference type="InterPro" id="IPR000223">
    <property type="entry name" value="Pept_S26A_signal_pept_1"/>
</dbReference>
<dbReference type="GO" id="GO:0009003">
    <property type="term" value="F:signal peptidase activity"/>
    <property type="evidence" value="ECO:0007669"/>
    <property type="project" value="UniProtKB-EC"/>
</dbReference>
<dbReference type="EC" id="3.4.21.89" evidence="4 7"/>
<feature type="transmembrane region" description="Helical" evidence="7">
    <location>
        <begin position="12"/>
        <end position="32"/>
    </location>
</feature>
<sequence>MFKNMSFSKFCIIISIYFILMVAIQNHVFGVFRVSGNSMLPNVQGNDFKFVNQMVNKYERGDIVVAKDYKNKVFIVKRVIGLPGEKIDIVDNKVYINGEELKEPYLDKKYNNANDCIGNVRLNNDEYYLLGDNRGDSVDSRSLGPFKNKDIIGRCF</sequence>
<dbReference type="PRINTS" id="PR00727">
    <property type="entry name" value="LEADERPTASE"/>
</dbReference>
<dbReference type="NCBIfam" id="TIGR02227">
    <property type="entry name" value="sigpep_I_bact"/>
    <property type="match status" value="1"/>
</dbReference>
<feature type="active site" evidence="6">
    <location>
        <position position="38"/>
    </location>
</feature>
<comment type="similarity">
    <text evidence="3 7">Belongs to the peptidase S26 family.</text>
</comment>
<evidence type="ECO:0000256" key="1">
    <source>
        <dbReference type="ARBA" id="ARBA00000677"/>
    </source>
</evidence>
<reference evidence="9" key="1">
    <citation type="submission" date="2021-02" db="EMBL/GenBank/DDBJ databases">
        <title>Infant gut strain persistence is associated with maternal origin, phylogeny, and functional potential including surface adhesion and iron acquisition.</title>
        <authorList>
            <person name="Lou Y.C."/>
        </authorList>
    </citation>
    <scope>NUCLEOTIDE SEQUENCE</scope>
    <source>
        <strain evidence="9">L3_060_052G1_dasL3_060_052G1_concoct_1</strain>
    </source>
</reference>
<keyword evidence="7" id="KW-1133">Transmembrane helix</keyword>
<feature type="domain" description="Peptidase S26" evidence="8">
    <location>
        <begin position="11"/>
        <end position="155"/>
    </location>
</feature>
<dbReference type="SUPFAM" id="SSF51306">
    <property type="entry name" value="LexA/Signal peptidase"/>
    <property type="match status" value="1"/>
</dbReference>
<keyword evidence="7" id="KW-0472">Membrane</keyword>
<dbReference type="AlphaFoldDB" id="A0A943SQF6"/>
<dbReference type="Proteomes" id="UP000748991">
    <property type="component" value="Unassembled WGS sequence"/>
</dbReference>
<comment type="catalytic activity">
    <reaction evidence="1 7">
        <text>Cleavage of hydrophobic, N-terminal signal or leader sequences from secreted and periplasmic proteins.</text>
        <dbReference type="EC" id="3.4.21.89"/>
    </reaction>
</comment>
<comment type="caution">
    <text evidence="9">The sequence shown here is derived from an EMBL/GenBank/DDBJ whole genome shotgun (WGS) entry which is preliminary data.</text>
</comment>
<evidence type="ECO:0000256" key="5">
    <source>
        <dbReference type="ARBA" id="ARBA00022801"/>
    </source>
</evidence>
<evidence type="ECO:0000256" key="2">
    <source>
        <dbReference type="ARBA" id="ARBA00004401"/>
    </source>
</evidence>
<keyword evidence="7" id="KW-0812">Transmembrane</keyword>
<dbReference type="Gene3D" id="2.10.109.10">
    <property type="entry name" value="Umud Fragment, subunit A"/>
    <property type="match status" value="1"/>
</dbReference>
<accession>A0A943SQF6</accession>
<name>A0A943SQF6_9FIRM</name>
<evidence type="ECO:0000256" key="3">
    <source>
        <dbReference type="ARBA" id="ARBA00009370"/>
    </source>
</evidence>
<dbReference type="RefSeq" id="WP_341459497.1">
    <property type="nucleotide sequence ID" value="NZ_JAGZZP010000016.1"/>
</dbReference>
<dbReference type="PANTHER" id="PTHR43390:SF1">
    <property type="entry name" value="CHLOROPLAST PROCESSING PEPTIDASE"/>
    <property type="match status" value="1"/>
</dbReference>
<feature type="active site" evidence="6">
    <location>
        <position position="77"/>
    </location>
</feature>
<organism evidence="9 10">
    <name type="scientific">Peptoniphilus harei</name>
    <dbReference type="NCBI Taxonomy" id="54005"/>
    <lineage>
        <taxon>Bacteria</taxon>
        <taxon>Bacillati</taxon>
        <taxon>Bacillota</taxon>
        <taxon>Tissierellia</taxon>
        <taxon>Tissierellales</taxon>
        <taxon>Peptoniphilaceae</taxon>
        <taxon>Peptoniphilus</taxon>
    </lineage>
</organism>
<evidence type="ECO:0000256" key="4">
    <source>
        <dbReference type="ARBA" id="ARBA00013208"/>
    </source>
</evidence>
<comment type="subcellular location">
    <subcellularLocation>
        <location evidence="2">Cell membrane</location>
        <topology evidence="2">Single-pass type II membrane protein</topology>
    </subcellularLocation>
    <subcellularLocation>
        <location evidence="7">Membrane</location>
        <topology evidence="7">Single-pass type II membrane protein</topology>
    </subcellularLocation>
</comment>
<dbReference type="Pfam" id="PF10502">
    <property type="entry name" value="Peptidase_S26"/>
    <property type="match status" value="1"/>
</dbReference>
<dbReference type="EMBL" id="JAGZZP010000016">
    <property type="protein sequence ID" value="MBS6535629.1"/>
    <property type="molecule type" value="Genomic_DNA"/>
</dbReference>
<dbReference type="PROSITE" id="PS00760">
    <property type="entry name" value="SPASE_I_2"/>
    <property type="match status" value="1"/>
</dbReference>
<evidence type="ECO:0000259" key="8">
    <source>
        <dbReference type="Pfam" id="PF10502"/>
    </source>
</evidence>
<keyword evidence="7" id="KW-0645">Protease</keyword>